<protein>
    <submittedName>
        <fullName evidence="2">Uncharacterized protein</fullName>
    </submittedName>
</protein>
<sequence length="258" mass="28639">MPVVDLTDHVKELMVSPVDSDMPSARRQLQLRRKAEVCALYNTRAVPAKEARDPARAVLHNVYHQQLETKVPVVYKLLAGQYSVDDLHGIKDVPVVLRTGPAPKASKPTEATQTIVCEPDPIPNPPQRVDPHIEHILAAAKTVRPKSSLGVGHYDKSTGREVKSIGTEANPSDIIRATMRSTSRPLSAAARPIAKPAWIPTRTLQTNTDPHWERHVTEVPKMGTLTLKVQQKPIPQDLQPGPRSARHAHRPRDTMFIF</sequence>
<dbReference type="VEuPathDB" id="TriTrypDB:BSAL_54955"/>
<keyword evidence="3" id="KW-1185">Reference proteome</keyword>
<name>A0A0S4IMH6_BODSA</name>
<organism evidence="2 3">
    <name type="scientific">Bodo saltans</name>
    <name type="common">Flagellated protozoan</name>
    <dbReference type="NCBI Taxonomy" id="75058"/>
    <lineage>
        <taxon>Eukaryota</taxon>
        <taxon>Discoba</taxon>
        <taxon>Euglenozoa</taxon>
        <taxon>Kinetoplastea</taxon>
        <taxon>Metakinetoplastina</taxon>
        <taxon>Eubodonida</taxon>
        <taxon>Bodonidae</taxon>
        <taxon>Bodo</taxon>
    </lineage>
</organism>
<feature type="region of interest" description="Disordered" evidence="1">
    <location>
        <begin position="234"/>
        <end position="258"/>
    </location>
</feature>
<reference evidence="3" key="1">
    <citation type="submission" date="2015-09" db="EMBL/GenBank/DDBJ databases">
        <authorList>
            <consortium name="Pathogen Informatics"/>
        </authorList>
    </citation>
    <scope>NUCLEOTIDE SEQUENCE [LARGE SCALE GENOMIC DNA]</scope>
    <source>
        <strain evidence="3">Lake Konstanz</strain>
    </source>
</reference>
<evidence type="ECO:0000313" key="3">
    <source>
        <dbReference type="Proteomes" id="UP000051952"/>
    </source>
</evidence>
<evidence type="ECO:0000313" key="2">
    <source>
        <dbReference type="EMBL" id="CUE73226.1"/>
    </source>
</evidence>
<gene>
    <name evidence="2" type="ORF">BSAL_54955</name>
</gene>
<evidence type="ECO:0000256" key="1">
    <source>
        <dbReference type="SAM" id="MobiDB-lite"/>
    </source>
</evidence>
<dbReference type="Proteomes" id="UP000051952">
    <property type="component" value="Unassembled WGS sequence"/>
</dbReference>
<proteinExistence type="predicted"/>
<accession>A0A0S4IMH6</accession>
<dbReference type="EMBL" id="CYKH01000145">
    <property type="protein sequence ID" value="CUE73226.1"/>
    <property type="molecule type" value="Genomic_DNA"/>
</dbReference>
<dbReference type="AlphaFoldDB" id="A0A0S4IMH6"/>